<dbReference type="InterPro" id="IPR001128">
    <property type="entry name" value="Cyt_P450"/>
</dbReference>
<keyword evidence="3" id="KW-1185">Reference proteome</keyword>
<dbReference type="CDD" id="cd00302">
    <property type="entry name" value="cytochrome_P450"/>
    <property type="match status" value="1"/>
</dbReference>
<dbReference type="SUPFAM" id="SSF48264">
    <property type="entry name" value="Cytochrome P450"/>
    <property type="match status" value="1"/>
</dbReference>
<dbReference type="GeneID" id="95779330"/>
<dbReference type="GO" id="GO:0005506">
    <property type="term" value="F:iron ion binding"/>
    <property type="evidence" value="ECO:0007669"/>
    <property type="project" value="InterPro"/>
</dbReference>
<dbReference type="RefSeq" id="WP_129248171.1">
    <property type="nucleotide sequence ID" value="NZ_JABZEL010000009.1"/>
</dbReference>
<comment type="similarity">
    <text evidence="1">Belongs to the cytochrome P450 family.</text>
</comment>
<dbReference type="PANTHER" id="PTHR46696">
    <property type="entry name" value="P450, PUTATIVE (EUROFUNG)-RELATED"/>
    <property type="match status" value="1"/>
</dbReference>
<comment type="caution">
    <text evidence="2">The sequence shown here is derived from an EMBL/GenBank/DDBJ whole genome shotgun (WGS) entry which is preliminary data.</text>
</comment>
<dbReference type="Proteomes" id="UP000289482">
    <property type="component" value="Unassembled WGS sequence"/>
</dbReference>
<sequence>MTVQQATPCERPVADRFDYHDPLFQADPWQVYQAMREAGPVHFSEAANCYVVVGHDAVKEGLSHDAVVADFPLRTSRRTFGRNLLDLDGAAHRAFRKHIAPLLGARAVRSYLPTAIVPIVEETVAALEPGVATPVVEQISAVVPYRLMCGLMGLPASDARWLYEQMRPIARTLDYPPDTSADVQQAKAVVEAYLRGLVSQDAIPRDTMTGRILDAMRDSPDPFDVADVLATLLLVLLAGTETSIAGITNTLHGLAVQPGALEQCRTKDDAVRVVREVLRLHPPVHSVLRFAERDFSLGGTHIQRRYPLLFSLASANRDATVFGHPDAFDPDRRERSSLAFATGPHACPGMNLAETEFAEICVHLARRFTSLTVVPGSDTEHGHSFRHAPDLSLVLS</sequence>
<gene>
    <name evidence="2" type="ORF">EST54_15315</name>
</gene>
<name>A0A4Q1R498_9ACTN</name>
<evidence type="ECO:0000313" key="3">
    <source>
        <dbReference type="Proteomes" id="UP000289482"/>
    </source>
</evidence>
<dbReference type="InterPro" id="IPR002397">
    <property type="entry name" value="Cyt_P450_B"/>
</dbReference>
<dbReference type="PRINTS" id="PR00385">
    <property type="entry name" value="P450"/>
</dbReference>
<dbReference type="GO" id="GO:0016705">
    <property type="term" value="F:oxidoreductase activity, acting on paired donors, with incorporation or reduction of molecular oxygen"/>
    <property type="evidence" value="ECO:0007669"/>
    <property type="project" value="InterPro"/>
</dbReference>
<dbReference type="PRINTS" id="PR00359">
    <property type="entry name" value="BP450"/>
</dbReference>
<dbReference type="GO" id="GO:0004497">
    <property type="term" value="F:monooxygenase activity"/>
    <property type="evidence" value="ECO:0007669"/>
    <property type="project" value="InterPro"/>
</dbReference>
<organism evidence="2 3">
    <name type="scientific">Streptomyces sioyaensis</name>
    <dbReference type="NCBI Taxonomy" id="67364"/>
    <lineage>
        <taxon>Bacteria</taxon>
        <taxon>Bacillati</taxon>
        <taxon>Actinomycetota</taxon>
        <taxon>Actinomycetes</taxon>
        <taxon>Kitasatosporales</taxon>
        <taxon>Streptomycetaceae</taxon>
        <taxon>Streptomyces</taxon>
    </lineage>
</organism>
<reference evidence="2 3" key="1">
    <citation type="submission" date="2019-01" db="EMBL/GenBank/DDBJ databases">
        <title>Draft genome sequences of the type strain Streptomyces sioyaensis DSM 40032 and its novel strain, TM32, a thermotolerant antibiotics-producing actinobacterium.</title>
        <authorList>
            <person name="Nakaew N."/>
            <person name="Lumyong S."/>
            <person name="Sloan W.T."/>
            <person name="Sungthong R."/>
        </authorList>
    </citation>
    <scope>NUCLEOTIDE SEQUENCE [LARGE SCALE GENOMIC DNA]</scope>
    <source>
        <strain evidence="2 3">DSM 40032</strain>
    </source>
</reference>
<dbReference type="Pfam" id="PF00067">
    <property type="entry name" value="p450"/>
    <property type="match status" value="1"/>
</dbReference>
<dbReference type="InterPro" id="IPR036396">
    <property type="entry name" value="Cyt_P450_sf"/>
</dbReference>
<dbReference type="EMBL" id="SDIF01000036">
    <property type="protein sequence ID" value="RXS66503.1"/>
    <property type="molecule type" value="Genomic_DNA"/>
</dbReference>
<evidence type="ECO:0000256" key="1">
    <source>
        <dbReference type="ARBA" id="ARBA00010617"/>
    </source>
</evidence>
<accession>A0A4Q1R498</accession>
<proteinExistence type="inferred from homology"/>
<dbReference type="Gene3D" id="1.10.630.10">
    <property type="entry name" value="Cytochrome P450"/>
    <property type="match status" value="1"/>
</dbReference>
<protein>
    <submittedName>
        <fullName evidence="2">Cytochrome P450</fullName>
    </submittedName>
</protein>
<dbReference type="PANTHER" id="PTHR46696:SF1">
    <property type="entry name" value="CYTOCHROME P450 YJIB-RELATED"/>
    <property type="match status" value="1"/>
</dbReference>
<evidence type="ECO:0000313" key="2">
    <source>
        <dbReference type="EMBL" id="RXS66503.1"/>
    </source>
</evidence>
<dbReference type="GO" id="GO:0020037">
    <property type="term" value="F:heme binding"/>
    <property type="evidence" value="ECO:0007669"/>
    <property type="project" value="InterPro"/>
</dbReference>
<dbReference type="AlphaFoldDB" id="A0A4Q1R498"/>